<dbReference type="SMART" id="SM00387">
    <property type="entry name" value="HATPase_c"/>
    <property type="match status" value="1"/>
</dbReference>
<dbReference type="GO" id="GO:0000160">
    <property type="term" value="P:phosphorelay signal transduction system"/>
    <property type="evidence" value="ECO:0007669"/>
    <property type="project" value="TreeGrafter"/>
</dbReference>
<dbReference type="RefSeq" id="WP_142661637.1">
    <property type="nucleotide sequence ID" value="NZ_FXTK01000002.1"/>
</dbReference>
<comment type="subcellular location">
    <subcellularLocation>
        <location evidence="2">Membrane</location>
    </subcellularLocation>
</comment>
<keyword evidence="6" id="KW-0812">Transmembrane</keyword>
<reference evidence="11 12" key="1">
    <citation type="submission" date="2017-05" db="EMBL/GenBank/DDBJ databases">
        <authorList>
            <person name="Varghese N."/>
            <person name="Submissions S."/>
        </authorList>
    </citation>
    <scope>NUCLEOTIDE SEQUENCE [LARGE SCALE GENOMIC DNA]</scope>
    <source>
        <strain evidence="11 12">DSM 100094</strain>
    </source>
</reference>
<dbReference type="Proteomes" id="UP000319014">
    <property type="component" value="Unassembled WGS sequence"/>
</dbReference>
<evidence type="ECO:0000256" key="7">
    <source>
        <dbReference type="ARBA" id="ARBA00022777"/>
    </source>
</evidence>
<dbReference type="SUPFAM" id="SSF55874">
    <property type="entry name" value="ATPase domain of HSP90 chaperone/DNA topoisomerase II/histidine kinase"/>
    <property type="match status" value="1"/>
</dbReference>
<keyword evidence="4" id="KW-0597">Phosphoprotein</keyword>
<keyword evidence="7 11" id="KW-0418">Kinase</keyword>
<feature type="domain" description="Histidine kinase" evidence="10">
    <location>
        <begin position="244"/>
        <end position="444"/>
    </location>
</feature>
<dbReference type="InterPro" id="IPR050428">
    <property type="entry name" value="TCS_sensor_his_kinase"/>
</dbReference>
<protein>
    <recommendedName>
        <fullName evidence="3">histidine kinase</fullName>
        <ecNumber evidence="3">2.7.13.3</ecNumber>
    </recommendedName>
</protein>
<evidence type="ECO:0000313" key="11">
    <source>
        <dbReference type="EMBL" id="SMO41645.1"/>
    </source>
</evidence>
<organism evidence="11 12">
    <name type="scientific">Paracoccus laeviglucosivorans</name>
    <dbReference type="NCBI Taxonomy" id="1197861"/>
    <lineage>
        <taxon>Bacteria</taxon>
        <taxon>Pseudomonadati</taxon>
        <taxon>Pseudomonadota</taxon>
        <taxon>Alphaproteobacteria</taxon>
        <taxon>Rhodobacterales</taxon>
        <taxon>Paracoccaceae</taxon>
        <taxon>Paracoccus</taxon>
    </lineage>
</organism>
<evidence type="ECO:0000259" key="10">
    <source>
        <dbReference type="PROSITE" id="PS50109"/>
    </source>
</evidence>
<gene>
    <name evidence="11" type="ORF">SAMN06265221_10289</name>
</gene>
<evidence type="ECO:0000256" key="5">
    <source>
        <dbReference type="ARBA" id="ARBA00022679"/>
    </source>
</evidence>
<evidence type="ECO:0000256" key="2">
    <source>
        <dbReference type="ARBA" id="ARBA00004370"/>
    </source>
</evidence>
<dbReference type="PANTHER" id="PTHR45436:SF5">
    <property type="entry name" value="SENSOR HISTIDINE KINASE TRCS"/>
    <property type="match status" value="1"/>
</dbReference>
<evidence type="ECO:0000313" key="12">
    <source>
        <dbReference type="Proteomes" id="UP000319014"/>
    </source>
</evidence>
<evidence type="ECO:0000256" key="3">
    <source>
        <dbReference type="ARBA" id="ARBA00012438"/>
    </source>
</evidence>
<dbReference type="OrthoDB" id="9804645at2"/>
<dbReference type="AlphaFoldDB" id="A0A521B3M0"/>
<dbReference type="InterPro" id="IPR003594">
    <property type="entry name" value="HATPase_dom"/>
</dbReference>
<accession>A0A521B3M0</accession>
<dbReference type="Pfam" id="PF02518">
    <property type="entry name" value="HATPase_c"/>
    <property type="match status" value="1"/>
</dbReference>
<dbReference type="EC" id="2.7.13.3" evidence="3"/>
<evidence type="ECO:0000256" key="4">
    <source>
        <dbReference type="ARBA" id="ARBA00022553"/>
    </source>
</evidence>
<dbReference type="InterPro" id="IPR005467">
    <property type="entry name" value="His_kinase_dom"/>
</dbReference>
<dbReference type="PANTHER" id="PTHR45436">
    <property type="entry name" value="SENSOR HISTIDINE KINASE YKOH"/>
    <property type="match status" value="1"/>
</dbReference>
<proteinExistence type="predicted"/>
<dbReference type="GO" id="GO:0004673">
    <property type="term" value="F:protein histidine kinase activity"/>
    <property type="evidence" value="ECO:0007669"/>
    <property type="project" value="UniProtKB-EC"/>
</dbReference>
<dbReference type="PRINTS" id="PR00344">
    <property type="entry name" value="BCTRLSENSOR"/>
</dbReference>
<dbReference type="Gene3D" id="3.30.565.10">
    <property type="entry name" value="Histidine kinase-like ATPase, C-terminal domain"/>
    <property type="match status" value="1"/>
</dbReference>
<keyword evidence="5" id="KW-0808">Transferase</keyword>
<dbReference type="InterPro" id="IPR004358">
    <property type="entry name" value="Sig_transdc_His_kin-like_C"/>
</dbReference>
<dbReference type="EMBL" id="FXTK01000002">
    <property type="protein sequence ID" value="SMO41645.1"/>
    <property type="molecule type" value="Genomic_DNA"/>
</dbReference>
<name>A0A521B3M0_9RHOB</name>
<evidence type="ECO:0000256" key="8">
    <source>
        <dbReference type="ARBA" id="ARBA00022989"/>
    </source>
</evidence>
<keyword evidence="9" id="KW-0472">Membrane</keyword>
<evidence type="ECO:0000256" key="6">
    <source>
        <dbReference type="ARBA" id="ARBA00022692"/>
    </source>
</evidence>
<comment type="catalytic activity">
    <reaction evidence="1">
        <text>ATP + protein L-histidine = ADP + protein N-phospho-L-histidine.</text>
        <dbReference type="EC" id="2.7.13.3"/>
    </reaction>
</comment>
<sequence length="444" mass="47864">MKSGSIRWRMMLAGTLAILVALALAAGGLALLFDRHVARIAEAELKSRALAVLAMVEPSGPGLRSVPLDPRYDQVFSGHYWQLRLGERLVQSRSLWDHTLPLPEHGPEAGQTRMQTLPGPQGEPLITLEQRLVVGKGDDALPLRVLVAMDRTQLDLARRGFTGDMLPWLGLLGLLLLAASYVQIRVGLGPLAQVGARVAELRTGLRPRIGSDMPSEVIPLATEIDKLLDARDHELARARHRAADLAHGFKTPLQALMGDAGQLRDKGEAEIARSVEGIAAAMRRHVDRELARARIQSDRAGAVAEPAQVLHKLIGVLRRTPLGNMIDWQVDAAPGLRARIDPDDLTEALGALLENAMRHAHETVSARVWQDAATLHIAIRDDGPGVPDADLTRLTQRGLSLDPQGEGQGIGLAVVAGVIEAAQGNLRMRNALPGLEVTLELSPA</sequence>
<evidence type="ECO:0000256" key="9">
    <source>
        <dbReference type="ARBA" id="ARBA00023136"/>
    </source>
</evidence>
<keyword evidence="12" id="KW-1185">Reference proteome</keyword>
<evidence type="ECO:0000256" key="1">
    <source>
        <dbReference type="ARBA" id="ARBA00000085"/>
    </source>
</evidence>
<dbReference type="PROSITE" id="PS50109">
    <property type="entry name" value="HIS_KIN"/>
    <property type="match status" value="1"/>
</dbReference>
<dbReference type="InterPro" id="IPR036890">
    <property type="entry name" value="HATPase_C_sf"/>
</dbReference>
<dbReference type="GO" id="GO:0005886">
    <property type="term" value="C:plasma membrane"/>
    <property type="evidence" value="ECO:0007669"/>
    <property type="project" value="TreeGrafter"/>
</dbReference>
<keyword evidence="8" id="KW-1133">Transmembrane helix</keyword>